<dbReference type="InterPro" id="IPR005467">
    <property type="entry name" value="His_kinase_dom"/>
</dbReference>
<feature type="domain" description="CHASE" evidence="10">
    <location>
        <begin position="83"/>
        <end position="318"/>
    </location>
</feature>
<comment type="caution">
    <text evidence="11">The sequence shown here is derived from an EMBL/GenBank/DDBJ whole genome shotgun (WGS) entry which is preliminary data.</text>
</comment>
<dbReference type="Proteomes" id="UP001221208">
    <property type="component" value="Unassembled WGS sequence"/>
</dbReference>
<feature type="transmembrane region" description="Helical" evidence="8">
    <location>
        <begin position="21"/>
        <end position="40"/>
    </location>
</feature>
<evidence type="ECO:0000256" key="7">
    <source>
        <dbReference type="ARBA" id="ARBA00023136"/>
    </source>
</evidence>
<sequence length="618" mass="68968">MRLTMLSFMGKKNKFSPKRPIWWIGVLLSSCVGLLFYLTASKSIEADSNQRFKNLAHTAQYSIGARIKSYADLLRGTASLFQVSENITRLQFRHYVDGLSLEEHYPAIETINFAKFVTEEERPAFEAKVHRDEAIYDGYPPFVLKPTGKRPNYSVLTYMEPIANAPEIFGVDVAAQPFRARALEESRDSGEVSNSGHLIVVPGRPAMKALAMRLPIYRAGMPTGNVAERRAAYIGSIGVGFNLQSLVQGVLSELPVRSVHVALYDGGTAAQPKLRGAGALVFDSQTALPPALQWTPSARSTLSTTVPINYNGRLWQAHFSVRKNDLYTRFDIYFPWLAMLAGSIGAMLIYALFHTLSSSRMRAIQMAKAMTQELRDSQAKLQISHQKLRRLAAHADHIKEEERKRIAREIHDDLGQNLLVLRIDADMLASRTERRHPRLNARARSTLSQIDATIKSVRHIINDLRPTVLDLGLNAAVEWQIAEFRRRTGIVCELNENQTDIRLNDHCATAFFRILQESLSNISQHAKASLVQVELKKDGDILSMTVKDNGIGVLKEGRNKVGSFGLVGIEERIKILGGKFSIKSSYGAGMTVMVSVPIKADPAYPYLEEQAELDDHLA</sequence>
<proteinExistence type="predicted"/>
<evidence type="ECO:0000313" key="11">
    <source>
        <dbReference type="EMBL" id="MDC8757381.1"/>
    </source>
</evidence>
<organism evidence="11 12">
    <name type="scientific">Janthinobacterium fluminis</name>
    <dbReference type="NCBI Taxonomy" id="2987524"/>
    <lineage>
        <taxon>Bacteria</taxon>
        <taxon>Pseudomonadati</taxon>
        <taxon>Pseudomonadota</taxon>
        <taxon>Betaproteobacteria</taxon>
        <taxon>Burkholderiales</taxon>
        <taxon>Oxalobacteraceae</taxon>
        <taxon>Janthinobacterium</taxon>
    </lineage>
</organism>
<keyword evidence="3 8" id="KW-0812">Transmembrane</keyword>
<evidence type="ECO:0000256" key="4">
    <source>
        <dbReference type="ARBA" id="ARBA00022777"/>
    </source>
</evidence>
<protein>
    <submittedName>
        <fullName evidence="11">CHASE domain-containing protein</fullName>
    </submittedName>
</protein>
<evidence type="ECO:0000313" key="12">
    <source>
        <dbReference type="Proteomes" id="UP001221208"/>
    </source>
</evidence>
<dbReference type="PROSITE" id="PS51257">
    <property type="entry name" value="PROKAR_LIPOPROTEIN"/>
    <property type="match status" value="1"/>
</dbReference>
<keyword evidence="7 8" id="KW-0472">Membrane</keyword>
<dbReference type="InterPro" id="IPR011712">
    <property type="entry name" value="Sig_transdc_His_kin_sub3_dim/P"/>
</dbReference>
<evidence type="ECO:0000259" key="9">
    <source>
        <dbReference type="PROSITE" id="PS50109"/>
    </source>
</evidence>
<comment type="subcellular location">
    <subcellularLocation>
        <location evidence="1">Membrane</location>
    </subcellularLocation>
</comment>
<evidence type="ECO:0000256" key="1">
    <source>
        <dbReference type="ARBA" id="ARBA00004370"/>
    </source>
</evidence>
<dbReference type="PANTHER" id="PTHR24421:SF59">
    <property type="entry name" value="OXYGEN SENSOR HISTIDINE KINASE NREB"/>
    <property type="match status" value="1"/>
</dbReference>
<gene>
    <name evidence="11" type="ORF">OIK44_07260</name>
</gene>
<dbReference type="Gene3D" id="1.20.5.1930">
    <property type="match status" value="1"/>
</dbReference>
<evidence type="ECO:0000256" key="3">
    <source>
        <dbReference type="ARBA" id="ARBA00022692"/>
    </source>
</evidence>
<dbReference type="InterPro" id="IPR050482">
    <property type="entry name" value="Sensor_HK_TwoCompSys"/>
</dbReference>
<dbReference type="SUPFAM" id="SSF55874">
    <property type="entry name" value="ATPase domain of HSP90 chaperone/DNA topoisomerase II/histidine kinase"/>
    <property type="match status" value="1"/>
</dbReference>
<dbReference type="Pfam" id="PF07730">
    <property type="entry name" value="HisKA_3"/>
    <property type="match status" value="1"/>
</dbReference>
<dbReference type="Pfam" id="PF02518">
    <property type="entry name" value="HATPase_c"/>
    <property type="match status" value="1"/>
</dbReference>
<dbReference type="InterPro" id="IPR042240">
    <property type="entry name" value="CHASE_sf"/>
</dbReference>
<evidence type="ECO:0000256" key="5">
    <source>
        <dbReference type="ARBA" id="ARBA00022989"/>
    </source>
</evidence>
<dbReference type="CDD" id="cd16917">
    <property type="entry name" value="HATPase_UhpB-NarQ-NarX-like"/>
    <property type="match status" value="1"/>
</dbReference>
<feature type="transmembrane region" description="Helical" evidence="8">
    <location>
        <begin position="333"/>
        <end position="353"/>
    </location>
</feature>
<dbReference type="InterPro" id="IPR006189">
    <property type="entry name" value="CHASE_dom"/>
</dbReference>
<dbReference type="InterPro" id="IPR036890">
    <property type="entry name" value="HATPase_C_sf"/>
</dbReference>
<evidence type="ECO:0000256" key="6">
    <source>
        <dbReference type="ARBA" id="ARBA00023012"/>
    </source>
</evidence>
<feature type="domain" description="Histidine kinase" evidence="9">
    <location>
        <begin position="409"/>
        <end position="600"/>
    </location>
</feature>
<keyword evidence="12" id="KW-1185">Reference proteome</keyword>
<accession>A0ABT5JXC4</accession>
<evidence type="ECO:0000259" key="10">
    <source>
        <dbReference type="PROSITE" id="PS50839"/>
    </source>
</evidence>
<keyword evidence="6" id="KW-0902">Two-component regulatory system</keyword>
<reference evidence="11 12" key="1">
    <citation type="submission" date="2022-10" db="EMBL/GenBank/DDBJ databases">
        <title>Janthinobacterium sp. hw3 Genome sequencing.</title>
        <authorList>
            <person name="Park S."/>
        </authorList>
    </citation>
    <scope>NUCLEOTIDE SEQUENCE [LARGE SCALE GENOMIC DNA]</scope>
    <source>
        <strain evidence="12">hw3</strain>
    </source>
</reference>
<dbReference type="PROSITE" id="PS50839">
    <property type="entry name" value="CHASE"/>
    <property type="match status" value="1"/>
</dbReference>
<dbReference type="Gene3D" id="3.30.450.350">
    <property type="entry name" value="CHASE domain"/>
    <property type="match status" value="1"/>
</dbReference>
<dbReference type="PROSITE" id="PS50109">
    <property type="entry name" value="HIS_KIN"/>
    <property type="match status" value="1"/>
</dbReference>
<keyword evidence="4" id="KW-0418">Kinase</keyword>
<dbReference type="SMART" id="SM00387">
    <property type="entry name" value="HATPase_c"/>
    <property type="match status" value="1"/>
</dbReference>
<dbReference type="RefSeq" id="WP_273670058.1">
    <property type="nucleotide sequence ID" value="NZ_JAQQXR010000002.1"/>
</dbReference>
<evidence type="ECO:0000256" key="8">
    <source>
        <dbReference type="SAM" id="Phobius"/>
    </source>
</evidence>
<keyword evidence="2" id="KW-0808">Transferase</keyword>
<name>A0ABT5JXC4_9BURK</name>
<dbReference type="PANTHER" id="PTHR24421">
    <property type="entry name" value="NITRATE/NITRITE SENSOR PROTEIN NARX-RELATED"/>
    <property type="match status" value="1"/>
</dbReference>
<keyword evidence="5 8" id="KW-1133">Transmembrane helix</keyword>
<dbReference type="EMBL" id="JAQQXR010000002">
    <property type="protein sequence ID" value="MDC8757381.1"/>
    <property type="molecule type" value="Genomic_DNA"/>
</dbReference>
<evidence type="ECO:0000256" key="2">
    <source>
        <dbReference type="ARBA" id="ARBA00022679"/>
    </source>
</evidence>
<dbReference type="InterPro" id="IPR003594">
    <property type="entry name" value="HATPase_dom"/>
</dbReference>
<dbReference type="Pfam" id="PF03924">
    <property type="entry name" value="CHASE"/>
    <property type="match status" value="1"/>
</dbReference>
<dbReference type="Gene3D" id="3.30.565.10">
    <property type="entry name" value="Histidine kinase-like ATPase, C-terminal domain"/>
    <property type="match status" value="1"/>
</dbReference>
<dbReference type="SMART" id="SM01079">
    <property type="entry name" value="CHASE"/>
    <property type="match status" value="1"/>
</dbReference>